<evidence type="ECO:0000256" key="5">
    <source>
        <dbReference type="ARBA" id="ARBA00023136"/>
    </source>
</evidence>
<dbReference type="GO" id="GO:0005886">
    <property type="term" value="C:plasma membrane"/>
    <property type="evidence" value="ECO:0007669"/>
    <property type="project" value="TreeGrafter"/>
</dbReference>
<evidence type="ECO:0000256" key="6">
    <source>
        <dbReference type="SAM" id="Phobius"/>
    </source>
</evidence>
<dbReference type="AlphaFoldDB" id="A0A5C1YGJ7"/>
<evidence type="ECO:0000313" key="8">
    <source>
        <dbReference type="Proteomes" id="UP000324678"/>
    </source>
</evidence>
<comment type="subcellular location">
    <subcellularLocation>
        <location evidence="1">Membrane</location>
        <topology evidence="1">Multi-pass membrane protein</topology>
    </subcellularLocation>
</comment>
<dbReference type="PANTHER" id="PTHR30028">
    <property type="entry name" value="UPF0014 INNER MEMBRANE PROTEIN YBBM-RELATED"/>
    <property type="match status" value="1"/>
</dbReference>
<feature type="transmembrane region" description="Helical" evidence="6">
    <location>
        <begin position="12"/>
        <end position="30"/>
    </location>
</feature>
<protein>
    <submittedName>
        <fullName evidence="7">ABC transporter permease</fullName>
    </submittedName>
</protein>
<evidence type="ECO:0000313" key="7">
    <source>
        <dbReference type="EMBL" id="QEO14209.1"/>
    </source>
</evidence>
<keyword evidence="8" id="KW-1185">Reference proteome</keyword>
<dbReference type="EMBL" id="CP043505">
    <property type="protein sequence ID" value="QEO14209.1"/>
    <property type="molecule type" value="Genomic_DNA"/>
</dbReference>
<dbReference type="Pfam" id="PF03649">
    <property type="entry name" value="UPF0014"/>
    <property type="match status" value="1"/>
</dbReference>
<keyword evidence="3 6" id="KW-0812">Transmembrane</keyword>
<feature type="transmembrane region" description="Helical" evidence="6">
    <location>
        <begin position="42"/>
        <end position="60"/>
    </location>
</feature>
<feature type="transmembrane region" description="Helical" evidence="6">
    <location>
        <begin position="122"/>
        <end position="142"/>
    </location>
</feature>
<evidence type="ECO:0000256" key="2">
    <source>
        <dbReference type="ARBA" id="ARBA00005268"/>
    </source>
</evidence>
<feature type="transmembrane region" description="Helical" evidence="6">
    <location>
        <begin position="66"/>
        <end position="85"/>
    </location>
</feature>
<reference evidence="7 8" key="1">
    <citation type="submission" date="2019-09" db="EMBL/GenBank/DDBJ databases">
        <title>Genome sequencing of strain KACC 19306.</title>
        <authorList>
            <person name="Heo J."/>
            <person name="Kim S.-J."/>
            <person name="Kim J.-S."/>
            <person name="Hong S.-B."/>
            <person name="Kwon S.-W."/>
        </authorList>
    </citation>
    <scope>NUCLEOTIDE SEQUENCE [LARGE SCALE GENOMIC DNA]</scope>
    <source>
        <strain evidence="7 8">KACC 19306</strain>
    </source>
</reference>
<keyword evidence="4 6" id="KW-1133">Transmembrane helix</keyword>
<keyword evidence="5 6" id="KW-0472">Membrane</keyword>
<comment type="similarity">
    <text evidence="2">Belongs to the UPF0014 family.</text>
</comment>
<feature type="transmembrane region" description="Helical" evidence="6">
    <location>
        <begin position="92"/>
        <end position="116"/>
    </location>
</feature>
<evidence type="ECO:0000256" key="3">
    <source>
        <dbReference type="ARBA" id="ARBA00022692"/>
    </source>
</evidence>
<sequence length="258" mass="26236">MADDLAAQLTPTIAGVVVLAAIATAALWWFRVRARWAPAIAILRAAVQLAAVSLILTGIISSPGWIAVALGVMVAVAMAVATGRIGWSVPHAVTIGGSIAAGVAVAGVAVFATGALEFSTRYVLALGAIVIGNAMSIATLTGRRFVGAVGERWDEVEAWLSLGATPRQSTLALARDAVREALVPTVDQTRTTGLVVLPGAFVGAIFAGISPVEAGRFQLIVLASILAAGAITGVLVAVGLGPVRTRPRPVERAAQALR</sequence>
<dbReference type="InterPro" id="IPR005226">
    <property type="entry name" value="UPF0014_fam"/>
</dbReference>
<name>A0A5C1YGJ7_9MICO</name>
<dbReference type="PANTHER" id="PTHR30028:SF0">
    <property type="entry name" value="PROTEIN ALUMINUM SENSITIVE 3"/>
    <property type="match status" value="1"/>
</dbReference>
<evidence type="ECO:0000256" key="4">
    <source>
        <dbReference type="ARBA" id="ARBA00022989"/>
    </source>
</evidence>
<dbReference type="KEGG" id="ail:FLP10_07095"/>
<gene>
    <name evidence="7" type="ORF">FLP10_07095</name>
</gene>
<dbReference type="RefSeq" id="WP_149160230.1">
    <property type="nucleotide sequence ID" value="NZ_CP043505.1"/>
</dbReference>
<accession>A0A5C1YGJ7</accession>
<feature type="transmembrane region" description="Helical" evidence="6">
    <location>
        <begin position="194"/>
        <end position="212"/>
    </location>
</feature>
<evidence type="ECO:0000256" key="1">
    <source>
        <dbReference type="ARBA" id="ARBA00004141"/>
    </source>
</evidence>
<proteinExistence type="inferred from homology"/>
<organism evidence="7 8">
    <name type="scientific">Agromyces intestinalis</name>
    <dbReference type="NCBI Taxonomy" id="2592652"/>
    <lineage>
        <taxon>Bacteria</taxon>
        <taxon>Bacillati</taxon>
        <taxon>Actinomycetota</taxon>
        <taxon>Actinomycetes</taxon>
        <taxon>Micrococcales</taxon>
        <taxon>Microbacteriaceae</taxon>
        <taxon>Agromyces</taxon>
    </lineage>
</organism>
<dbReference type="OrthoDB" id="3212530at2"/>
<feature type="transmembrane region" description="Helical" evidence="6">
    <location>
        <begin position="218"/>
        <end position="240"/>
    </location>
</feature>
<dbReference type="Proteomes" id="UP000324678">
    <property type="component" value="Chromosome"/>
</dbReference>